<dbReference type="EMBL" id="UINC01006942">
    <property type="protein sequence ID" value="SVA30541.1"/>
    <property type="molecule type" value="Genomic_DNA"/>
</dbReference>
<feature type="compositionally biased region" description="Polar residues" evidence="1">
    <location>
        <begin position="1"/>
        <end position="13"/>
    </location>
</feature>
<sequence length="54" mass="6009">MSSDLNLISTNSQKQDRVETSSQKSHSIYPEHANRTSSLNDVRPVSREHGNGGR</sequence>
<feature type="region of interest" description="Disordered" evidence="1">
    <location>
        <begin position="1"/>
        <end position="54"/>
    </location>
</feature>
<proteinExistence type="predicted"/>
<evidence type="ECO:0000313" key="2">
    <source>
        <dbReference type="EMBL" id="SVA30541.1"/>
    </source>
</evidence>
<gene>
    <name evidence="2" type="ORF">METZ01_LOCUS83395</name>
</gene>
<organism evidence="2">
    <name type="scientific">marine metagenome</name>
    <dbReference type="NCBI Taxonomy" id="408172"/>
    <lineage>
        <taxon>unclassified sequences</taxon>
        <taxon>metagenomes</taxon>
        <taxon>ecological metagenomes</taxon>
    </lineage>
</organism>
<accession>A0A381US13</accession>
<reference evidence="2" key="1">
    <citation type="submission" date="2018-05" db="EMBL/GenBank/DDBJ databases">
        <authorList>
            <person name="Lanie J.A."/>
            <person name="Ng W.-L."/>
            <person name="Kazmierczak K.M."/>
            <person name="Andrzejewski T.M."/>
            <person name="Davidsen T.M."/>
            <person name="Wayne K.J."/>
            <person name="Tettelin H."/>
            <person name="Glass J.I."/>
            <person name="Rusch D."/>
            <person name="Podicherti R."/>
            <person name="Tsui H.-C.T."/>
            <person name="Winkler M.E."/>
        </authorList>
    </citation>
    <scope>NUCLEOTIDE SEQUENCE</scope>
</reference>
<feature type="compositionally biased region" description="Basic and acidic residues" evidence="1">
    <location>
        <begin position="44"/>
        <end position="54"/>
    </location>
</feature>
<evidence type="ECO:0000256" key="1">
    <source>
        <dbReference type="SAM" id="MobiDB-lite"/>
    </source>
</evidence>
<name>A0A381US13_9ZZZZ</name>
<dbReference type="AlphaFoldDB" id="A0A381US13"/>
<protein>
    <submittedName>
        <fullName evidence="2">Uncharacterized protein</fullName>
    </submittedName>
</protein>